<keyword evidence="2" id="KW-1133">Transmembrane helix</keyword>
<feature type="compositionally biased region" description="Polar residues" evidence="1">
    <location>
        <begin position="31"/>
        <end position="47"/>
    </location>
</feature>
<name>A0A2X0U1H5_9ACTO</name>
<dbReference type="InterPro" id="IPR010539">
    <property type="entry name" value="BaxI_1-like"/>
</dbReference>
<feature type="transmembrane region" description="Helical" evidence="2">
    <location>
        <begin position="311"/>
        <end position="328"/>
    </location>
</feature>
<dbReference type="EMBL" id="UAPR01000003">
    <property type="protein sequence ID" value="SPT55619.1"/>
    <property type="molecule type" value="Genomic_DNA"/>
</dbReference>
<feature type="transmembrane region" description="Helical" evidence="2">
    <location>
        <begin position="205"/>
        <end position="225"/>
    </location>
</feature>
<dbReference type="Pfam" id="PF12811">
    <property type="entry name" value="BaxI_1"/>
    <property type="match status" value="1"/>
</dbReference>
<dbReference type="PANTHER" id="PTHR41282:SF1">
    <property type="entry name" value="CONSERVED TRANSMEMBRANE PROTEIN-RELATED"/>
    <property type="match status" value="1"/>
</dbReference>
<keyword evidence="4" id="KW-1185">Reference proteome</keyword>
<keyword evidence="2" id="KW-0812">Transmembrane</keyword>
<organism evidence="3 4">
    <name type="scientific">Schaalia odontolytica</name>
    <dbReference type="NCBI Taxonomy" id="1660"/>
    <lineage>
        <taxon>Bacteria</taxon>
        <taxon>Bacillati</taxon>
        <taxon>Actinomycetota</taxon>
        <taxon>Actinomycetes</taxon>
        <taxon>Actinomycetales</taxon>
        <taxon>Actinomycetaceae</taxon>
        <taxon>Schaalia</taxon>
    </lineage>
</organism>
<dbReference type="RefSeq" id="WP_111823668.1">
    <property type="nucleotide sequence ID" value="NZ_CBDERX010000052.1"/>
</dbReference>
<evidence type="ECO:0000256" key="2">
    <source>
        <dbReference type="SAM" id="Phobius"/>
    </source>
</evidence>
<feature type="transmembrane region" description="Helical" evidence="2">
    <location>
        <begin position="121"/>
        <end position="141"/>
    </location>
</feature>
<dbReference type="OrthoDB" id="116480at2"/>
<dbReference type="STRING" id="1660.APY09_00410"/>
<feature type="transmembrane region" description="Helical" evidence="2">
    <location>
        <begin position="237"/>
        <end position="257"/>
    </location>
</feature>
<evidence type="ECO:0000313" key="3">
    <source>
        <dbReference type="EMBL" id="SPT55619.1"/>
    </source>
</evidence>
<protein>
    <submittedName>
        <fullName evidence="3">Predicted membrane protein</fullName>
    </submittedName>
</protein>
<reference evidence="3 4" key="1">
    <citation type="submission" date="2018-06" db="EMBL/GenBank/DDBJ databases">
        <authorList>
            <consortium name="Pathogen Informatics"/>
            <person name="Doyle S."/>
        </authorList>
    </citation>
    <scope>NUCLEOTIDE SEQUENCE [LARGE SCALE GENOMIC DNA]</scope>
    <source>
        <strain evidence="3 4">NCTC9935</strain>
    </source>
</reference>
<evidence type="ECO:0000313" key="4">
    <source>
        <dbReference type="Proteomes" id="UP000250192"/>
    </source>
</evidence>
<evidence type="ECO:0000256" key="1">
    <source>
        <dbReference type="SAM" id="MobiDB-lite"/>
    </source>
</evidence>
<sequence length="341" mass="35936">MANPVMNSIVKDWSKQQTTPAGYPAMPGYQPASQQAQNPYGGSTNPYAQGGVDPSAQYGYPQGSPDYAAQNTYAAPQGAPVYGVPQGQQGGYDDPMASYEAMMNAPAADAVDRGAMTYDDVVVKSIMCFGLLLVGATAGWMTGLVAIGAAMMVALAACAVTLGLALFIQFSKKVRPGAIVAYSLIEGFVLGALSCAFEAMFPGIVLSAVLATLVVIGVTLVAFTMGFVRNSNTLTRVAGIGSFAFFIYYGASIFLSASGLVNMTAVRNISVFGIPLGVIIGVLAVFIGVLCLVRDFDAVKVGVANGVPQRYAWLCTFAIMTDVIWIYLEILKILSYFMRRD</sequence>
<dbReference type="PANTHER" id="PTHR41282">
    <property type="entry name" value="CONSERVED TRANSMEMBRANE PROTEIN-RELATED"/>
    <property type="match status" value="1"/>
</dbReference>
<feature type="transmembrane region" description="Helical" evidence="2">
    <location>
        <begin position="147"/>
        <end position="167"/>
    </location>
</feature>
<feature type="region of interest" description="Disordered" evidence="1">
    <location>
        <begin position="17"/>
        <end position="55"/>
    </location>
</feature>
<keyword evidence="2" id="KW-0472">Membrane</keyword>
<feature type="transmembrane region" description="Helical" evidence="2">
    <location>
        <begin position="269"/>
        <end position="290"/>
    </location>
</feature>
<gene>
    <name evidence="3" type="ORF">NCTC9935_01127</name>
</gene>
<dbReference type="Proteomes" id="UP000250192">
    <property type="component" value="Unassembled WGS sequence"/>
</dbReference>
<proteinExistence type="predicted"/>
<dbReference type="AlphaFoldDB" id="A0A2X0U1H5"/>
<dbReference type="GeneID" id="93758749"/>
<accession>A0A2X0U1H5</accession>
<feature type="transmembrane region" description="Helical" evidence="2">
    <location>
        <begin position="179"/>
        <end position="199"/>
    </location>
</feature>